<dbReference type="STRING" id="1817893.AUJ66_07805"/>
<gene>
    <name evidence="1" type="ORF">AUJ66_07805</name>
</gene>
<evidence type="ECO:0008006" key="3">
    <source>
        <dbReference type="Google" id="ProtNLM"/>
    </source>
</evidence>
<sequence length="96" mass="10982">MFFAIEEFNLTRLVFEDTQRYEELAEKYVLAGAIPEQKRGDALHIAMATVGRMDILASWNCDHIVRFKTQQIVRTVNIIEGLTDLAINTPKEVLSL</sequence>
<protein>
    <recommendedName>
        <fullName evidence="3">PIN domain-containing protein</fullName>
    </recommendedName>
</protein>
<reference evidence="1 2" key="1">
    <citation type="journal article" date="2016" name="Environ. Microbiol.">
        <title>Genomic resolution of a cold subsurface aquifer community provides metabolic insights for novel microbes adapted to high CO concentrations.</title>
        <authorList>
            <person name="Probst A.J."/>
            <person name="Castelle C.J."/>
            <person name="Singh A."/>
            <person name="Brown C.T."/>
            <person name="Anantharaman K."/>
            <person name="Sharon I."/>
            <person name="Hug L.A."/>
            <person name="Burstein D."/>
            <person name="Emerson J.B."/>
            <person name="Thomas B.C."/>
            <person name="Banfield J.F."/>
        </authorList>
    </citation>
    <scope>NUCLEOTIDE SEQUENCE [LARGE SCALE GENOMIC DNA]</scope>
    <source>
        <strain evidence="1">CG1_02_38_46</strain>
    </source>
</reference>
<comment type="caution">
    <text evidence="1">The sequence shown here is derived from an EMBL/GenBank/DDBJ whole genome shotgun (WGS) entry which is preliminary data.</text>
</comment>
<accession>A0A1J4SCJ1</accession>
<evidence type="ECO:0000313" key="2">
    <source>
        <dbReference type="Proteomes" id="UP000182278"/>
    </source>
</evidence>
<evidence type="ECO:0000313" key="1">
    <source>
        <dbReference type="EMBL" id="OIN95965.1"/>
    </source>
</evidence>
<proteinExistence type="predicted"/>
<name>A0A1J4SCJ1_9BACT</name>
<dbReference type="AlphaFoldDB" id="A0A1J4SCJ1"/>
<dbReference type="EMBL" id="MNUO01000119">
    <property type="protein sequence ID" value="OIN95965.1"/>
    <property type="molecule type" value="Genomic_DNA"/>
</dbReference>
<dbReference type="Proteomes" id="UP000182278">
    <property type="component" value="Unassembled WGS sequence"/>
</dbReference>
<organism evidence="1 2">
    <name type="scientific">Candidatus Desantisbacteria bacterium CG1_02_38_46</name>
    <dbReference type="NCBI Taxonomy" id="1817893"/>
    <lineage>
        <taxon>Bacteria</taxon>
        <taxon>Candidatus Desantisiibacteriota</taxon>
    </lineage>
</organism>